<dbReference type="InterPro" id="IPR008160">
    <property type="entry name" value="Collagen"/>
</dbReference>
<dbReference type="SUPFAM" id="SSF81382">
    <property type="entry name" value="Skp1 dimerisation domain-like"/>
    <property type="match status" value="1"/>
</dbReference>
<dbReference type="WBParaSite" id="MBELARI_LOCUS7263">
    <property type="protein sequence ID" value="MBELARI_LOCUS7263"/>
    <property type="gene ID" value="MBELARI_LOCUS7263"/>
</dbReference>
<feature type="compositionally biased region" description="Low complexity" evidence="3">
    <location>
        <begin position="317"/>
        <end position="335"/>
    </location>
</feature>
<sequence length="451" mass="46353">MLEDQILLKSNRNEIHNISKAAAKYSGFLQTYSTFDEATLNNIQPIYLANVSSKMLTLIISWCEYHADNENRDSVTRWEEDFVNKLSRAVILELIIASSHLMVADLNYRCCRWVLDSIKGKPLEEIRKFFQYKTGTGHFRATPNSSAAPEKMSNALGWISSGGSIAAILICLFYTPYLWGQIEEVQNEIQMRNDRARVKEMEVLDALKLARASTGRSRHGRSAWDSGSSSRESAPPAWNGNRGGGGGGGYGGQCSCDSYNNCPAGPPGPPGSPGENGYPGSPGGRGEPGAPGQAPQGHDDGSGCKRCPGGLPGAPGAPGRDGAPGDQGAPGQDGDSSPAPEGPAGQPGNDGAPGQPGSDGAPGQPGQNGSRGTPGPQGPSGAPGQPGGRGAPGDNGAAGAPGQPGQNGGNGRPGGPGSPGGRGHDGGPGQPGGQGRDANYCPCPRRFAAKH</sequence>
<dbReference type="InterPro" id="IPR011333">
    <property type="entry name" value="SKP1/BTB/POZ_sf"/>
</dbReference>
<dbReference type="SMART" id="SM00512">
    <property type="entry name" value="Skp1"/>
    <property type="match status" value="1"/>
</dbReference>
<keyword evidence="5" id="KW-1185">Reference proteome</keyword>
<feature type="compositionally biased region" description="Gly residues" evidence="3">
    <location>
        <begin position="384"/>
        <end position="393"/>
    </location>
</feature>
<dbReference type="InterPro" id="IPR016073">
    <property type="entry name" value="Skp1_comp_POZ"/>
</dbReference>
<dbReference type="GO" id="GO:0006511">
    <property type="term" value="P:ubiquitin-dependent protein catabolic process"/>
    <property type="evidence" value="ECO:0007669"/>
    <property type="project" value="InterPro"/>
</dbReference>
<dbReference type="SUPFAM" id="SSF54695">
    <property type="entry name" value="POZ domain"/>
    <property type="match status" value="1"/>
</dbReference>
<feature type="domain" description="SKP1 component POZ" evidence="4">
    <location>
        <begin position="5"/>
        <end position="67"/>
    </location>
</feature>
<dbReference type="InterPro" id="IPR001232">
    <property type="entry name" value="SKP1-like"/>
</dbReference>
<dbReference type="PANTHER" id="PTHR24637">
    <property type="entry name" value="COLLAGEN"/>
    <property type="match status" value="1"/>
</dbReference>
<dbReference type="Pfam" id="PF03931">
    <property type="entry name" value="Skp1_POZ"/>
    <property type="match status" value="1"/>
</dbReference>
<dbReference type="Pfam" id="PF01391">
    <property type="entry name" value="Collagen"/>
    <property type="match status" value="1"/>
</dbReference>
<dbReference type="AlphaFoldDB" id="A0AAF3FKT8"/>
<evidence type="ECO:0000256" key="2">
    <source>
        <dbReference type="ARBA" id="ARBA00022737"/>
    </source>
</evidence>
<protein>
    <submittedName>
        <fullName evidence="6">SKP1 component POZ domain-containing protein</fullName>
    </submittedName>
</protein>
<dbReference type="InterPro" id="IPR036296">
    <property type="entry name" value="SKP1-like_dim_sf"/>
</dbReference>
<proteinExistence type="inferred from homology"/>
<feature type="region of interest" description="Disordered" evidence="3">
    <location>
        <begin position="267"/>
        <end position="451"/>
    </location>
</feature>
<comment type="similarity">
    <text evidence="1">Belongs to the SKP1 family.</text>
</comment>
<reference evidence="6" key="1">
    <citation type="submission" date="2024-02" db="UniProtKB">
        <authorList>
            <consortium name="WormBaseParasite"/>
        </authorList>
    </citation>
    <scope>IDENTIFICATION</scope>
</reference>
<evidence type="ECO:0000256" key="1">
    <source>
        <dbReference type="ARBA" id="ARBA00009993"/>
    </source>
</evidence>
<feature type="region of interest" description="Disordered" evidence="3">
    <location>
        <begin position="211"/>
        <end position="244"/>
    </location>
</feature>
<evidence type="ECO:0000259" key="4">
    <source>
        <dbReference type="Pfam" id="PF03931"/>
    </source>
</evidence>
<evidence type="ECO:0000313" key="6">
    <source>
        <dbReference type="WBParaSite" id="MBELARI_LOCUS7263"/>
    </source>
</evidence>
<feature type="compositionally biased region" description="Low complexity" evidence="3">
    <location>
        <begin position="394"/>
        <end position="404"/>
    </location>
</feature>
<feature type="compositionally biased region" description="Gly residues" evidence="3">
    <location>
        <begin position="280"/>
        <end position="289"/>
    </location>
</feature>
<accession>A0AAF3FKT8</accession>
<dbReference type="PANTHER" id="PTHR24637:SF421">
    <property type="entry name" value="CUTICLE COLLAGEN DPY-2"/>
    <property type="match status" value="1"/>
</dbReference>
<keyword evidence="2" id="KW-0677">Repeat</keyword>
<dbReference type="Gene3D" id="3.30.710.10">
    <property type="entry name" value="Potassium Channel Kv1.1, Chain A"/>
    <property type="match status" value="1"/>
</dbReference>
<evidence type="ECO:0000313" key="5">
    <source>
        <dbReference type="Proteomes" id="UP000887575"/>
    </source>
</evidence>
<feature type="compositionally biased region" description="Gly residues" evidence="3">
    <location>
        <begin position="405"/>
        <end position="435"/>
    </location>
</feature>
<dbReference type="Proteomes" id="UP000887575">
    <property type="component" value="Unassembled WGS sequence"/>
</dbReference>
<organism evidence="5 6">
    <name type="scientific">Mesorhabditis belari</name>
    <dbReference type="NCBI Taxonomy" id="2138241"/>
    <lineage>
        <taxon>Eukaryota</taxon>
        <taxon>Metazoa</taxon>
        <taxon>Ecdysozoa</taxon>
        <taxon>Nematoda</taxon>
        <taxon>Chromadorea</taxon>
        <taxon>Rhabditida</taxon>
        <taxon>Rhabditina</taxon>
        <taxon>Rhabditomorpha</taxon>
        <taxon>Rhabditoidea</taxon>
        <taxon>Rhabditidae</taxon>
        <taxon>Mesorhabditinae</taxon>
        <taxon>Mesorhabditis</taxon>
    </lineage>
</organism>
<name>A0AAF3FKT8_9BILA</name>
<evidence type="ECO:0000256" key="3">
    <source>
        <dbReference type="SAM" id="MobiDB-lite"/>
    </source>
</evidence>